<dbReference type="SUPFAM" id="SSF46785">
    <property type="entry name" value="Winged helix' DNA-binding domain"/>
    <property type="match status" value="1"/>
</dbReference>
<dbReference type="GO" id="GO:0003677">
    <property type="term" value="F:DNA binding"/>
    <property type="evidence" value="ECO:0007669"/>
    <property type="project" value="UniProtKB-KW"/>
</dbReference>
<dbReference type="FunFam" id="1.10.10.10:FF:000001">
    <property type="entry name" value="LysR family transcriptional regulator"/>
    <property type="match status" value="1"/>
</dbReference>
<evidence type="ECO:0000256" key="3">
    <source>
        <dbReference type="ARBA" id="ARBA00023125"/>
    </source>
</evidence>
<comment type="similarity">
    <text evidence="1">Belongs to the LysR transcriptional regulatory family.</text>
</comment>
<dbReference type="InterPro" id="IPR036390">
    <property type="entry name" value="WH_DNA-bd_sf"/>
</dbReference>
<evidence type="ECO:0000259" key="5">
    <source>
        <dbReference type="PROSITE" id="PS50931"/>
    </source>
</evidence>
<evidence type="ECO:0000256" key="4">
    <source>
        <dbReference type="ARBA" id="ARBA00023163"/>
    </source>
</evidence>
<gene>
    <name evidence="6" type="ORF">A7K91_05440</name>
</gene>
<evidence type="ECO:0000313" key="6">
    <source>
        <dbReference type="EMBL" id="OBR65139.1"/>
    </source>
</evidence>
<dbReference type="Pfam" id="PF03466">
    <property type="entry name" value="LysR_substrate"/>
    <property type="match status" value="1"/>
</dbReference>
<sequence length="295" mass="32716">MDHRLLEYFLAVCQELHFTKAAERLGISQPTLSHQIALLEQRVGASLFVRIGKKVYMSEAGHILRRHALNVFHELEQAQLALDELRGLKRGQLRIGCSGNHLLTSALISFHETFPGIELSVTELATEETREGLLANRLDIGVVFLPFKDELLESVPLFRETLQLVISSGHPLYGQATVKLAELQRHPVVLLQPKFLVRQMIDAYCAEAGFILRPQVEVSTLDSLLELARRGVGGAVLPASYVANLQDYQMQALPITDPVPGQIIGVVCRKDIYPGPSTAAFIQHLVAHFGASRFT</sequence>
<dbReference type="RefSeq" id="WP_068684510.1">
    <property type="nucleotide sequence ID" value="NZ_LYPA01000064.1"/>
</dbReference>
<dbReference type="InterPro" id="IPR036388">
    <property type="entry name" value="WH-like_DNA-bd_sf"/>
</dbReference>
<organism evidence="6 7">
    <name type="scientific">Paenibacillus oryzae</name>
    <dbReference type="NCBI Taxonomy" id="1844972"/>
    <lineage>
        <taxon>Bacteria</taxon>
        <taxon>Bacillati</taxon>
        <taxon>Bacillota</taxon>
        <taxon>Bacilli</taxon>
        <taxon>Bacillales</taxon>
        <taxon>Paenibacillaceae</taxon>
        <taxon>Paenibacillus</taxon>
    </lineage>
</organism>
<keyword evidence="4" id="KW-0804">Transcription</keyword>
<dbReference type="Gene3D" id="3.40.190.290">
    <property type="match status" value="1"/>
</dbReference>
<evidence type="ECO:0000313" key="7">
    <source>
        <dbReference type="Proteomes" id="UP000092024"/>
    </source>
</evidence>
<comment type="caution">
    <text evidence="6">The sequence shown here is derived from an EMBL/GenBank/DDBJ whole genome shotgun (WGS) entry which is preliminary data.</text>
</comment>
<evidence type="ECO:0000256" key="2">
    <source>
        <dbReference type="ARBA" id="ARBA00023015"/>
    </source>
</evidence>
<dbReference type="InterPro" id="IPR005119">
    <property type="entry name" value="LysR_subst-bd"/>
</dbReference>
<reference evidence="6 7" key="1">
    <citation type="submission" date="2016-05" db="EMBL/GenBank/DDBJ databases">
        <title>Paenibacillus oryzae. sp. nov., isolated from the rice root.</title>
        <authorList>
            <person name="Zhang J."/>
            <person name="Zhang X."/>
        </authorList>
    </citation>
    <scope>NUCLEOTIDE SEQUENCE [LARGE SCALE GENOMIC DNA]</scope>
    <source>
        <strain evidence="6 7">1DrF-4</strain>
    </source>
</reference>
<dbReference type="CDD" id="cd05466">
    <property type="entry name" value="PBP2_LTTR_substrate"/>
    <property type="match status" value="1"/>
</dbReference>
<dbReference type="EMBL" id="LYPA01000064">
    <property type="protein sequence ID" value="OBR65139.1"/>
    <property type="molecule type" value="Genomic_DNA"/>
</dbReference>
<protein>
    <submittedName>
        <fullName evidence="6">LysR family transcriptional regulator</fullName>
    </submittedName>
</protein>
<keyword evidence="3" id="KW-0238">DNA-binding</keyword>
<dbReference type="PRINTS" id="PR00039">
    <property type="entry name" value="HTHLYSR"/>
</dbReference>
<name>A0A1A5YHT9_9BACL</name>
<dbReference type="GO" id="GO:0003700">
    <property type="term" value="F:DNA-binding transcription factor activity"/>
    <property type="evidence" value="ECO:0007669"/>
    <property type="project" value="InterPro"/>
</dbReference>
<keyword evidence="7" id="KW-1185">Reference proteome</keyword>
<dbReference type="OrthoDB" id="9803735at2"/>
<feature type="domain" description="HTH lysR-type" evidence="5">
    <location>
        <begin position="1"/>
        <end position="58"/>
    </location>
</feature>
<accession>A0A1A5YHT9</accession>
<evidence type="ECO:0000256" key="1">
    <source>
        <dbReference type="ARBA" id="ARBA00009437"/>
    </source>
</evidence>
<dbReference type="SUPFAM" id="SSF53850">
    <property type="entry name" value="Periplasmic binding protein-like II"/>
    <property type="match status" value="1"/>
</dbReference>
<dbReference type="STRING" id="1844972.A7K91_05440"/>
<dbReference type="AlphaFoldDB" id="A0A1A5YHT9"/>
<dbReference type="PANTHER" id="PTHR30419">
    <property type="entry name" value="HTH-TYPE TRANSCRIPTIONAL REGULATOR YBHD"/>
    <property type="match status" value="1"/>
</dbReference>
<dbReference type="InterPro" id="IPR000847">
    <property type="entry name" value="LysR_HTH_N"/>
</dbReference>
<dbReference type="Proteomes" id="UP000092024">
    <property type="component" value="Unassembled WGS sequence"/>
</dbReference>
<dbReference type="GO" id="GO:0005829">
    <property type="term" value="C:cytosol"/>
    <property type="evidence" value="ECO:0007669"/>
    <property type="project" value="TreeGrafter"/>
</dbReference>
<dbReference type="InterPro" id="IPR050950">
    <property type="entry name" value="HTH-type_LysR_regulators"/>
</dbReference>
<proteinExistence type="inferred from homology"/>
<dbReference type="Pfam" id="PF00126">
    <property type="entry name" value="HTH_1"/>
    <property type="match status" value="1"/>
</dbReference>
<keyword evidence="2" id="KW-0805">Transcription regulation</keyword>
<dbReference type="Gene3D" id="1.10.10.10">
    <property type="entry name" value="Winged helix-like DNA-binding domain superfamily/Winged helix DNA-binding domain"/>
    <property type="match status" value="1"/>
</dbReference>
<dbReference type="PROSITE" id="PS50931">
    <property type="entry name" value="HTH_LYSR"/>
    <property type="match status" value="1"/>
</dbReference>